<proteinExistence type="predicted"/>
<name>A0A1N7RXR8_9BURK</name>
<organism evidence="1 2">
    <name type="scientific">Paraburkholderia piptadeniae</name>
    <dbReference type="NCBI Taxonomy" id="1701573"/>
    <lineage>
        <taxon>Bacteria</taxon>
        <taxon>Pseudomonadati</taxon>
        <taxon>Pseudomonadota</taxon>
        <taxon>Betaproteobacteria</taxon>
        <taxon>Burkholderiales</taxon>
        <taxon>Burkholderiaceae</taxon>
        <taxon>Paraburkholderia</taxon>
    </lineage>
</organism>
<dbReference type="Gene3D" id="2.30.110.20">
    <property type="entry name" value="Hcp1-like"/>
    <property type="match status" value="1"/>
</dbReference>
<comment type="caution">
    <text evidence="1">The sequence shown here is derived from an EMBL/GenBank/DDBJ whole genome shotgun (WGS) entry which is preliminary data.</text>
</comment>
<evidence type="ECO:0000313" key="2">
    <source>
        <dbReference type="Proteomes" id="UP000195569"/>
    </source>
</evidence>
<dbReference type="InterPro" id="IPR036624">
    <property type="entry name" value="Hcp1-lik_sf"/>
</dbReference>
<evidence type="ECO:0000313" key="1">
    <source>
        <dbReference type="EMBL" id="SIT39844.1"/>
    </source>
</evidence>
<accession>A0A1N7RXR8</accession>
<sequence>MAERFKRSRYSKVSGGDGSIEVLSVAHGMSTHVDGHTGRLMGARVHRPLCIEKEIDRHHRSSTAPSHEASYWARRYCAGIGSMKQATRLILQDDNDGRMHLFNLSAHADLQGPSQANAKPY</sequence>
<reference evidence="1" key="1">
    <citation type="submission" date="2016-12" db="EMBL/GenBank/DDBJ databases">
        <authorList>
            <person name="Moulin L."/>
        </authorList>
    </citation>
    <scope>NUCLEOTIDE SEQUENCE [LARGE SCALE GENOMIC DNA]</scope>
    <source>
        <strain evidence="1">STM 7183</strain>
    </source>
</reference>
<dbReference type="SUPFAM" id="SSF141452">
    <property type="entry name" value="Hcp1-like"/>
    <property type="match status" value="1"/>
</dbReference>
<protein>
    <submittedName>
        <fullName evidence="1">Uncharacterized protein</fullName>
    </submittedName>
</protein>
<dbReference type="EMBL" id="CYGY02000023">
    <property type="protein sequence ID" value="SIT39844.1"/>
    <property type="molecule type" value="Genomic_DNA"/>
</dbReference>
<gene>
    <name evidence="1" type="ORF">BN2476_230251</name>
</gene>
<dbReference type="Proteomes" id="UP000195569">
    <property type="component" value="Unassembled WGS sequence"/>
</dbReference>
<keyword evidence="2" id="KW-1185">Reference proteome</keyword>
<dbReference type="AlphaFoldDB" id="A0A1N7RXR8"/>